<comment type="caution">
    <text evidence="1">The sequence shown here is derived from an EMBL/GenBank/DDBJ whole genome shotgun (WGS) entry which is preliminary data.</text>
</comment>
<name>A0AAD4SME4_9MAGN</name>
<evidence type="ECO:0000313" key="1">
    <source>
        <dbReference type="EMBL" id="KAI3912885.1"/>
    </source>
</evidence>
<gene>
    <name evidence="1" type="ORF">MKW98_012827</name>
</gene>
<reference evidence="1" key="1">
    <citation type="submission" date="2022-04" db="EMBL/GenBank/DDBJ databases">
        <title>A functionally conserved STORR gene fusion in Papaver species that diverged 16.8 million years ago.</title>
        <authorList>
            <person name="Catania T."/>
        </authorList>
    </citation>
    <scope>NUCLEOTIDE SEQUENCE</scope>
    <source>
        <strain evidence="1">S-188037</strain>
    </source>
</reference>
<protein>
    <submittedName>
        <fullName evidence="1">Uncharacterized protein</fullName>
    </submittedName>
</protein>
<accession>A0AAD4SME4</accession>
<keyword evidence="2" id="KW-1185">Reference proteome</keyword>
<dbReference type="Proteomes" id="UP001202328">
    <property type="component" value="Unassembled WGS sequence"/>
</dbReference>
<organism evidence="1 2">
    <name type="scientific">Papaver atlanticum</name>
    <dbReference type="NCBI Taxonomy" id="357466"/>
    <lineage>
        <taxon>Eukaryota</taxon>
        <taxon>Viridiplantae</taxon>
        <taxon>Streptophyta</taxon>
        <taxon>Embryophyta</taxon>
        <taxon>Tracheophyta</taxon>
        <taxon>Spermatophyta</taxon>
        <taxon>Magnoliopsida</taxon>
        <taxon>Ranunculales</taxon>
        <taxon>Papaveraceae</taxon>
        <taxon>Papaveroideae</taxon>
        <taxon>Papaver</taxon>
    </lineage>
</organism>
<evidence type="ECO:0000313" key="2">
    <source>
        <dbReference type="Proteomes" id="UP001202328"/>
    </source>
</evidence>
<dbReference type="EMBL" id="JAJJMB010009601">
    <property type="protein sequence ID" value="KAI3912885.1"/>
    <property type="molecule type" value="Genomic_DNA"/>
</dbReference>
<sequence>MSRLQVLCGKKGWMSTYDLQANLKGALKQFDISCNLNTFYSSQFVSWLPHGTRWSLNCGQFWLMKSGNSVR</sequence>
<dbReference type="AlphaFoldDB" id="A0AAD4SME4"/>
<proteinExistence type="predicted"/>